<feature type="transmembrane region" description="Helical" evidence="1">
    <location>
        <begin position="21"/>
        <end position="43"/>
    </location>
</feature>
<gene>
    <name evidence="2" type="ORF">B0H17DRAFT_1134576</name>
</gene>
<dbReference type="EMBL" id="JARKIE010000067">
    <property type="protein sequence ID" value="KAJ7690093.1"/>
    <property type="molecule type" value="Genomic_DNA"/>
</dbReference>
<comment type="caution">
    <text evidence="2">The sequence shown here is derived from an EMBL/GenBank/DDBJ whole genome shotgun (WGS) entry which is preliminary data.</text>
</comment>
<accession>A0AAD7GE14</accession>
<keyword evidence="1" id="KW-1133">Transmembrane helix</keyword>
<protein>
    <submittedName>
        <fullName evidence="2">Uncharacterized protein</fullName>
    </submittedName>
</protein>
<dbReference type="AlphaFoldDB" id="A0AAD7GE14"/>
<evidence type="ECO:0000256" key="1">
    <source>
        <dbReference type="SAM" id="Phobius"/>
    </source>
</evidence>
<dbReference type="Proteomes" id="UP001221757">
    <property type="component" value="Unassembled WGS sequence"/>
</dbReference>
<keyword evidence="1" id="KW-0472">Membrane</keyword>
<keyword evidence="3" id="KW-1185">Reference proteome</keyword>
<evidence type="ECO:0000313" key="2">
    <source>
        <dbReference type="EMBL" id="KAJ7690093.1"/>
    </source>
</evidence>
<sequence length="281" mass="31945">MNYSKIYQDEGRIHKKEPMSGWLVWFDGLIGPFGHLSGISLLWENQHDLGTRLKQARGTTFGLGWYLVWSMNQNKYREQDRRVRTIKYDLGHVHGSRRANCGSGPNRTRLRSQYVAAAHPAGSVVMQMVRCRPAAPQNASKLVTIRFTCRGGYMPVWGFERASGLDFVIRNAIHDINVFLWVFWHYIYAEVGWPQNVRAAWGTCTGHVSGMGVGDREKSGPSALSRAILRLRASHSVVRYTHRGRAYRSGPQVDVDTYHGGAGVQNWDLKYDSIWITEAHI</sequence>
<keyword evidence="1" id="KW-0812">Transmembrane</keyword>
<name>A0AAD7GE14_MYCRO</name>
<evidence type="ECO:0000313" key="3">
    <source>
        <dbReference type="Proteomes" id="UP001221757"/>
    </source>
</evidence>
<organism evidence="2 3">
    <name type="scientific">Mycena rosella</name>
    <name type="common">Pink bonnet</name>
    <name type="synonym">Agaricus rosellus</name>
    <dbReference type="NCBI Taxonomy" id="1033263"/>
    <lineage>
        <taxon>Eukaryota</taxon>
        <taxon>Fungi</taxon>
        <taxon>Dikarya</taxon>
        <taxon>Basidiomycota</taxon>
        <taxon>Agaricomycotina</taxon>
        <taxon>Agaricomycetes</taxon>
        <taxon>Agaricomycetidae</taxon>
        <taxon>Agaricales</taxon>
        <taxon>Marasmiineae</taxon>
        <taxon>Mycenaceae</taxon>
        <taxon>Mycena</taxon>
    </lineage>
</organism>
<reference evidence="2" key="1">
    <citation type="submission" date="2023-03" db="EMBL/GenBank/DDBJ databases">
        <title>Massive genome expansion in bonnet fungi (Mycena s.s.) driven by repeated elements and novel gene families across ecological guilds.</title>
        <authorList>
            <consortium name="Lawrence Berkeley National Laboratory"/>
            <person name="Harder C.B."/>
            <person name="Miyauchi S."/>
            <person name="Viragh M."/>
            <person name="Kuo A."/>
            <person name="Thoen E."/>
            <person name="Andreopoulos B."/>
            <person name="Lu D."/>
            <person name="Skrede I."/>
            <person name="Drula E."/>
            <person name="Henrissat B."/>
            <person name="Morin E."/>
            <person name="Kohler A."/>
            <person name="Barry K."/>
            <person name="LaButti K."/>
            <person name="Morin E."/>
            <person name="Salamov A."/>
            <person name="Lipzen A."/>
            <person name="Mereny Z."/>
            <person name="Hegedus B."/>
            <person name="Baldrian P."/>
            <person name="Stursova M."/>
            <person name="Weitz H."/>
            <person name="Taylor A."/>
            <person name="Grigoriev I.V."/>
            <person name="Nagy L.G."/>
            <person name="Martin F."/>
            <person name="Kauserud H."/>
        </authorList>
    </citation>
    <scope>NUCLEOTIDE SEQUENCE</scope>
    <source>
        <strain evidence="2">CBHHK067</strain>
    </source>
</reference>
<proteinExistence type="predicted"/>